<protein>
    <submittedName>
        <fullName evidence="1">Uncharacterized protein</fullName>
    </submittedName>
</protein>
<reference evidence="1" key="1">
    <citation type="submission" date="2016-10" db="EMBL/GenBank/DDBJ databases">
        <title>Evolution and Comparative Genomics of Conjugative MDR Plasmids in Vibrio species.</title>
        <authorList>
            <person name="Li R."/>
            <person name="Ye L."/>
            <person name="Wong M.Ho.Yin."/>
            <person name="Zheng Z."/>
            <person name="Chan E.Wai.Chi."/>
            <person name="Chen S."/>
        </authorList>
    </citation>
    <scope>NUCLEOTIDE SEQUENCE</scope>
    <source>
        <plasmid evidence="1">pVPS91</plasmid>
    </source>
</reference>
<name>A0A1P8DRG7_VIBPH</name>
<sequence length="204" mass="23284">MVCILRSKRIESSRQISLCGKVVSGNGAHYRNITAAKNGAQPVCKDCLNSLGMTRYQLRPTKKKKPKVKPKMAKKVSRKVHESFARQPKFNRQDVLDNKELFIGCAMVMLEQQERLDLFLENNANAQIALDYYYYGQTARMTAEKYKSTQVSIPNRARTGLITFSEEIECNPLDWASWPVQSLWELKRALLSIAVEAVPEQLNN</sequence>
<dbReference type="EMBL" id="KX957972">
    <property type="protein sequence ID" value="APU91732.1"/>
    <property type="molecule type" value="Genomic_DNA"/>
</dbReference>
<dbReference type="AlphaFoldDB" id="A0A1P8DRG7"/>
<keyword evidence="1" id="KW-0614">Plasmid</keyword>
<proteinExistence type="predicted"/>
<organism evidence="1">
    <name type="scientific">Vibrio parahaemolyticus</name>
    <dbReference type="NCBI Taxonomy" id="670"/>
    <lineage>
        <taxon>Bacteria</taxon>
        <taxon>Pseudomonadati</taxon>
        <taxon>Pseudomonadota</taxon>
        <taxon>Gammaproteobacteria</taxon>
        <taxon>Vibrionales</taxon>
        <taxon>Vibrionaceae</taxon>
        <taxon>Vibrio</taxon>
    </lineage>
</organism>
<evidence type="ECO:0000313" key="1">
    <source>
        <dbReference type="EMBL" id="APU91732.1"/>
    </source>
</evidence>
<geneLocation type="plasmid" evidence="1">
    <name>pVPS91</name>
</geneLocation>
<accession>A0A1P8DRG7</accession>